<dbReference type="GO" id="GO:0005829">
    <property type="term" value="C:cytosol"/>
    <property type="evidence" value="ECO:0007669"/>
    <property type="project" value="TreeGrafter"/>
</dbReference>
<evidence type="ECO:0000256" key="3">
    <source>
        <dbReference type="ARBA" id="ARBA00022490"/>
    </source>
</evidence>
<proteinExistence type="inferred from homology"/>
<feature type="compositionally biased region" description="Basic residues" evidence="5">
    <location>
        <begin position="61"/>
        <end position="76"/>
    </location>
</feature>
<dbReference type="Gene3D" id="4.10.430.10">
    <property type="entry name" value="Histone-like protein H-NS, C-terminal domain"/>
    <property type="match status" value="1"/>
</dbReference>
<keyword evidence="4 7" id="KW-0238">DNA-binding</keyword>
<dbReference type="GO" id="GO:0000976">
    <property type="term" value="F:transcription cis-regulatory region binding"/>
    <property type="evidence" value="ECO:0007669"/>
    <property type="project" value="TreeGrafter"/>
</dbReference>
<dbReference type="GO" id="GO:0003680">
    <property type="term" value="F:minor groove of adenine-thymine-rich DNA binding"/>
    <property type="evidence" value="ECO:0007669"/>
    <property type="project" value="TreeGrafter"/>
</dbReference>
<keyword evidence="8" id="KW-1185">Reference proteome</keyword>
<dbReference type="InterPro" id="IPR037150">
    <property type="entry name" value="H-NS_C_dom_sf"/>
</dbReference>
<sequence>MKIDLKSLTSKELEKLVGDAKKALANARARDRAKARKAAEKAAAEYGFSLNELSAEIKAASKPRKTKAKAPAKKGKPQFANPEDPSQTWTGKGRQPNWYRAAIENGTAPETMAI</sequence>
<evidence type="ECO:0000259" key="6">
    <source>
        <dbReference type="SMART" id="SM00528"/>
    </source>
</evidence>
<evidence type="ECO:0000256" key="4">
    <source>
        <dbReference type="ARBA" id="ARBA00023125"/>
    </source>
</evidence>
<evidence type="ECO:0000256" key="1">
    <source>
        <dbReference type="ARBA" id="ARBA00004453"/>
    </source>
</evidence>
<dbReference type="Proteomes" id="UP000027337">
    <property type="component" value="Unassembled WGS sequence"/>
</dbReference>
<feature type="domain" description="DNA-binding protein H-NS-like C-terminal" evidence="6">
    <location>
        <begin position="69"/>
        <end position="114"/>
    </location>
</feature>
<dbReference type="PANTHER" id="PTHR38097:SF2">
    <property type="entry name" value="DNA-BINDING PROTEIN STPA"/>
    <property type="match status" value="1"/>
</dbReference>
<dbReference type="STRING" id="83219.PM02_12000"/>
<gene>
    <name evidence="7" type="ORF">PM02_12000</name>
</gene>
<accession>A0A061SU50</accession>
<keyword evidence="3" id="KW-0963">Cytoplasm</keyword>
<comment type="caution">
    <text evidence="7">The sequence shown here is derived from an EMBL/GenBank/DDBJ whole genome shotgun (WGS) entry which is preliminary data.</text>
</comment>
<dbReference type="GO" id="GO:0009295">
    <property type="term" value="C:nucleoid"/>
    <property type="evidence" value="ECO:0007669"/>
    <property type="project" value="UniProtKB-SubCell"/>
</dbReference>
<dbReference type="GO" id="GO:0032993">
    <property type="term" value="C:protein-DNA complex"/>
    <property type="evidence" value="ECO:0007669"/>
    <property type="project" value="TreeGrafter"/>
</dbReference>
<dbReference type="SMART" id="SM00528">
    <property type="entry name" value="HNS"/>
    <property type="match status" value="1"/>
</dbReference>
<dbReference type="GO" id="GO:0001217">
    <property type="term" value="F:DNA-binding transcription repressor activity"/>
    <property type="evidence" value="ECO:0007669"/>
    <property type="project" value="TreeGrafter"/>
</dbReference>
<evidence type="ECO:0000313" key="8">
    <source>
        <dbReference type="Proteomes" id="UP000027337"/>
    </source>
</evidence>
<dbReference type="GO" id="GO:0003681">
    <property type="term" value="F:bent DNA binding"/>
    <property type="evidence" value="ECO:0007669"/>
    <property type="project" value="TreeGrafter"/>
</dbReference>
<evidence type="ECO:0000313" key="7">
    <source>
        <dbReference type="EMBL" id="KAJ02810.1"/>
    </source>
</evidence>
<feature type="region of interest" description="Disordered" evidence="5">
    <location>
        <begin position="60"/>
        <end position="98"/>
    </location>
</feature>
<name>A0A061SU50_9RHOB</name>
<comment type="similarity">
    <text evidence="2">Belongs to the histone-like protein H-NS family.</text>
</comment>
<dbReference type="EMBL" id="JEMU01000009">
    <property type="protein sequence ID" value="KAJ02810.1"/>
    <property type="molecule type" value="Genomic_DNA"/>
</dbReference>
<dbReference type="InterPro" id="IPR027444">
    <property type="entry name" value="H-NS_C_dom"/>
</dbReference>
<dbReference type="Pfam" id="PF00816">
    <property type="entry name" value="Histone_HNS"/>
    <property type="match status" value="1"/>
</dbReference>
<dbReference type="eggNOG" id="COG2916">
    <property type="taxonomic scope" value="Bacteria"/>
</dbReference>
<dbReference type="AlphaFoldDB" id="A0A061SU50"/>
<dbReference type="PANTHER" id="PTHR38097">
    <property type="match status" value="1"/>
</dbReference>
<evidence type="ECO:0000256" key="5">
    <source>
        <dbReference type="SAM" id="MobiDB-lite"/>
    </source>
</evidence>
<comment type="subcellular location">
    <subcellularLocation>
        <location evidence="1">Cytoplasm</location>
        <location evidence="1">Nucleoid</location>
    </subcellularLocation>
</comment>
<protein>
    <submittedName>
        <fullName evidence="7">DNA-binding protein</fullName>
    </submittedName>
</protein>
<evidence type="ECO:0000256" key="2">
    <source>
        <dbReference type="ARBA" id="ARBA00010610"/>
    </source>
</evidence>
<reference evidence="7 8" key="1">
    <citation type="journal article" date="2014" name="Genome Announc.">
        <title>Draft Genome Sequences of Two Isolates of the Roseobacter Group, Sulfitobacter sp. Strains 3SOLIMAR09 and 1FIGIMAR09, from Harbors of Mallorca Island (Mediterranean Sea).</title>
        <authorList>
            <person name="Mas-Llado M."/>
            <person name="Pina-Villalonga J.M."/>
            <person name="Brunet-Galmes I."/>
            <person name="Nogales B."/>
            <person name="Bosch R."/>
        </authorList>
    </citation>
    <scope>NUCLEOTIDE SEQUENCE [LARGE SCALE GENOMIC DNA]</scope>
    <source>
        <strain evidence="7 8">1FIGIMAR09</strain>
    </source>
</reference>
<organism evidence="7 8">
    <name type="scientific">Sulfitobacter mediterraneus</name>
    <dbReference type="NCBI Taxonomy" id="83219"/>
    <lineage>
        <taxon>Bacteria</taxon>
        <taxon>Pseudomonadati</taxon>
        <taxon>Pseudomonadota</taxon>
        <taxon>Alphaproteobacteria</taxon>
        <taxon>Rhodobacterales</taxon>
        <taxon>Roseobacteraceae</taxon>
        <taxon>Sulfitobacter</taxon>
    </lineage>
</organism>
<dbReference type="SUPFAM" id="SSF81273">
    <property type="entry name" value="H-NS histone-like proteins"/>
    <property type="match status" value="1"/>
</dbReference>
<dbReference type="RefSeq" id="WP_037908683.1">
    <property type="nucleotide sequence ID" value="NZ_JEMU01000009.1"/>
</dbReference>